<dbReference type="Proteomes" id="UP000028782">
    <property type="component" value="Chromosome"/>
</dbReference>
<dbReference type="SUPFAM" id="SSF51905">
    <property type="entry name" value="FAD/NAD(P)-binding domain"/>
    <property type="match status" value="1"/>
</dbReference>
<name>A0A076PQK7_COMTE</name>
<organism evidence="9 10">
    <name type="scientific">Comamonas testosteroni TK102</name>
    <dbReference type="NCBI Taxonomy" id="1392005"/>
    <lineage>
        <taxon>Bacteria</taxon>
        <taxon>Pseudomonadati</taxon>
        <taxon>Pseudomonadota</taxon>
        <taxon>Betaproteobacteria</taxon>
        <taxon>Burkholderiales</taxon>
        <taxon>Comamonadaceae</taxon>
        <taxon>Comamonas</taxon>
    </lineage>
</organism>
<dbReference type="AlphaFoldDB" id="A0A076PQK7"/>
<dbReference type="InterPro" id="IPR012132">
    <property type="entry name" value="GMC_OxRdtase"/>
</dbReference>
<evidence type="ECO:0000313" key="10">
    <source>
        <dbReference type="Proteomes" id="UP000028782"/>
    </source>
</evidence>
<dbReference type="HOGENOM" id="CLU_002865_7_2_4"/>
<dbReference type="Gene3D" id="3.50.50.60">
    <property type="entry name" value="FAD/NAD(P)-binding domain"/>
    <property type="match status" value="1"/>
</dbReference>
<comment type="similarity">
    <text evidence="2 6">Belongs to the GMC oxidoreductase family.</text>
</comment>
<dbReference type="InterPro" id="IPR036188">
    <property type="entry name" value="FAD/NAD-bd_sf"/>
</dbReference>
<proteinExistence type="inferred from homology"/>
<evidence type="ECO:0000256" key="4">
    <source>
        <dbReference type="ARBA" id="ARBA00022827"/>
    </source>
</evidence>
<evidence type="ECO:0000259" key="7">
    <source>
        <dbReference type="PROSITE" id="PS00623"/>
    </source>
</evidence>
<dbReference type="KEGG" id="ctes:O987_07475"/>
<dbReference type="PROSITE" id="PS00624">
    <property type="entry name" value="GMC_OXRED_2"/>
    <property type="match status" value="1"/>
</dbReference>
<dbReference type="PROSITE" id="PS00623">
    <property type="entry name" value="GMC_OXRED_1"/>
    <property type="match status" value="1"/>
</dbReference>
<dbReference type="PANTHER" id="PTHR11552:SF147">
    <property type="entry name" value="CHOLINE DEHYDROGENASE, MITOCHONDRIAL"/>
    <property type="match status" value="1"/>
</dbReference>
<evidence type="ECO:0000256" key="6">
    <source>
        <dbReference type="RuleBase" id="RU003968"/>
    </source>
</evidence>
<reference evidence="9 10" key="1">
    <citation type="journal article" date="2014" name="Genome Announc.">
        <title>Complete Genome Sequence of Polychlorinated Biphenyl Degrader Comamonas testosteroni TK102 (NBRC 109938).</title>
        <authorList>
            <person name="Fukuda K."/>
            <person name="Hosoyama A."/>
            <person name="Tsuchikane K."/>
            <person name="Ohji S."/>
            <person name="Yamazoe A."/>
            <person name="Fujita N."/>
            <person name="Shintani M."/>
            <person name="Kimbara K."/>
        </authorList>
    </citation>
    <scope>NUCLEOTIDE SEQUENCE [LARGE SCALE GENOMIC DNA]</scope>
    <source>
        <strain evidence="9">TK102</strain>
    </source>
</reference>
<evidence type="ECO:0000256" key="1">
    <source>
        <dbReference type="ARBA" id="ARBA00001974"/>
    </source>
</evidence>
<dbReference type="Gene3D" id="3.30.560.10">
    <property type="entry name" value="Glucose Oxidase, domain 3"/>
    <property type="match status" value="1"/>
</dbReference>
<accession>A0A076PQK7</accession>
<dbReference type="Pfam" id="PF00732">
    <property type="entry name" value="GMC_oxred_N"/>
    <property type="match status" value="1"/>
</dbReference>
<sequence>MEEIFDYIVIGAGSAGGTLAARLSESREHKVLLLEGGASHKDLLVSMPSGWGQMINSPQYSWGHETEPEQYAAHRRISLPRGKRLGGSSSINGMIYVRGDRADFDSWAAQGAAGWGYEQLLPYFVRTEDQQRSEAEFIQPWHGRGGPLTANNLHHPHPVSLAMVRAAIQAGLPACRDFNNGHPQGAGLFQVNLKNGRRSSVASNAIEPAMQRRNLDVRMQLLVTGIGLDGLRASTVHWKDRAGASHAARAGKEVLLCAGALQSPQLLMLSGIGPAAHLQEMGIEVKVDLPGVGANLQDHAIVPMSWRMKAGTPSLNRSLRGLGIGASLLRYLLTRQGAMAMPASEFAAWFSSDASLPYNDIQIHGLPVTGDIEGYMQSGKNYRTEAFPGMTMAPYQVRPYSRGQLQLKSRHPEELASIRMNFLHDERDRKALLHGVRMASTIARQPALAGMIETQTRPTPDLQSDDELLDWISMYLGSGHHASGSCRMGDAADPLSVVTSDLRVKGVQGLRVIDASVMPHLVSGNTNAASVVIGDKGADLVLGLTPPANRMSDMSGAAAAALSDGARAAAVA</sequence>
<dbReference type="RefSeq" id="WP_043371327.1">
    <property type="nucleotide sequence ID" value="NZ_CP006704.1"/>
</dbReference>
<gene>
    <name evidence="9" type="ORF">O987_07475</name>
</gene>
<dbReference type="SUPFAM" id="SSF54373">
    <property type="entry name" value="FAD-linked reductases, C-terminal domain"/>
    <property type="match status" value="1"/>
</dbReference>
<evidence type="ECO:0000256" key="5">
    <source>
        <dbReference type="PIRSR" id="PIRSR000137-2"/>
    </source>
</evidence>
<dbReference type="PIRSF" id="PIRSF000137">
    <property type="entry name" value="Alcohol_oxidase"/>
    <property type="match status" value="1"/>
</dbReference>
<dbReference type="InterPro" id="IPR000172">
    <property type="entry name" value="GMC_OxRdtase_N"/>
</dbReference>
<evidence type="ECO:0000256" key="3">
    <source>
        <dbReference type="ARBA" id="ARBA00022630"/>
    </source>
</evidence>
<feature type="domain" description="Glucose-methanol-choline oxidoreductase N-terminal" evidence="8">
    <location>
        <begin position="259"/>
        <end position="273"/>
    </location>
</feature>
<dbReference type="InterPro" id="IPR007867">
    <property type="entry name" value="GMC_OxRtase_C"/>
</dbReference>
<dbReference type="GO" id="GO:0016614">
    <property type="term" value="F:oxidoreductase activity, acting on CH-OH group of donors"/>
    <property type="evidence" value="ECO:0007669"/>
    <property type="project" value="InterPro"/>
</dbReference>
<protein>
    <submittedName>
        <fullName evidence="9">Glucose-methanol-choline oxidoreductase</fullName>
    </submittedName>
</protein>
<dbReference type="PANTHER" id="PTHR11552">
    <property type="entry name" value="GLUCOSE-METHANOL-CHOLINE GMC OXIDOREDUCTASE"/>
    <property type="match status" value="1"/>
</dbReference>
<dbReference type="Pfam" id="PF05199">
    <property type="entry name" value="GMC_oxred_C"/>
    <property type="match status" value="1"/>
</dbReference>
<keyword evidence="3 6" id="KW-0285">Flavoprotein</keyword>
<feature type="domain" description="Glucose-methanol-choline oxidoreductase N-terminal" evidence="7">
    <location>
        <begin position="82"/>
        <end position="105"/>
    </location>
</feature>
<comment type="cofactor">
    <cofactor evidence="1 5">
        <name>FAD</name>
        <dbReference type="ChEBI" id="CHEBI:57692"/>
    </cofactor>
</comment>
<dbReference type="GO" id="GO:0050660">
    <property type="term" value="F:flavin adenine dinucleotide binding"/>
    <property type="evidence" value="ECO:0007669"/>
    <property type="project" value="InterPro"/>
</dbReference>
<evidence type="ECO:0000256" key="2">
    <source>
        <dbReference type="ARBA" id="ARBA00010790"/>
    </source>
</evidence>
<evidence type="ECO:0000259" key="8">
    <source>
        <dbReference type="PROSITE" id="PS00624"/>
    </source>
</evidence>
<feature type="binding site" evidence="5">
    <location>
        <position position="223"/>
    </location>
    <ligand>
        <name>FAD</name>
        <dbReference type="ChEBI" id="CHEBI:57692"/>
    </ligand>
</feature>
<keyword evidence="4 5" id="KW-0274">FAD</keyword>
<dbReference type="EMBL" id="CP006704">
    <property type="protein sequence ID" value="AIJ45642.1"/>
    <property type="molecule type" value="Genomic_DNA"/>
</dbReference>
<evidence type="ECO:0000313" key="9">
    <source>
        <dbReference type="EMBL" id="AIJ45642.1"/>
    </source>
</evidence>